<accession>A0AAN6JH52</accession>
<dbReference type="PANTHER" id="PTHR33099">
    <property type="entry name" value="FE2OG DIOXYGENASE DOMAIN-CONTAINING PROTEIN"/>
    <property type="match status" value="1"/>
</dbReference>
<reference evidence="1" key="1">
    <citation type="journal article" date="2023" name="PhytoFront">
        <title>Draft Genome Resources of Seven Strains of Tilletia horrida, Causal Agent of Kernel Smut of Rice.</title>
        <authorList>
            <person name="Khanal S."/>
            <person name="Antony Babu S."/>
            <person name="Zhou X.G."/>
        </authorList>
    </citation>
    <scope>NUCLEOTIDE SEQUENCE</scope>
    <source>
        <strain evidence="1">TX3</strain>
    </source>
</reference>
<dbReference type="Proteomes" id="UP001176521">
    <property type="component" value="Unassembled WGS sequence"/>
</dbReference>
<gene>
    <name evidence="1" type="ORF">OC842_006962</name>
</gene>
<protein>
    <recommendedName>
        <fullName evidence="3">Fe2OG dioxygenase domain-containing protein</fullName>
    </recommendedName>
</protein>
<dbReference type="PANTHER" id="PTHR33099:SF7">
    <property type="entry name" value="MYND-TYPE DOMAIN-CONTAINING PROTEIN"/>
    <property type="match status" value="1"/>
</dbReference>
<dbReference type="AlphaFoldDB" id="A0AAN6JH52"/>
<evidence type="ECO:0000313" key="1">
    <source>
        <dbReference type="EMBL" id="KAK0520887.1"/>
    </source>
</evidence>
<organism evidence="1 2">
    <name type="scientific">Tilletia horrida</name>
    <dbReference type="NCBI Taxonomy" id="155126"/>
    <lineage>
        <taxon>Eukaryota</taxon>
        <taxon>Fungi</taxon>
        <taxon>Dikarya</taxon>
        <taxon>Basidiomycota</taxon>
        <taxon>Ustilaginomycotina</taxon>
        <taxon>Exobasidiomycetes</taxon>
        <taxon>Tilletiales</taxon>
        <taxon>Tilletiaceae</taxon>
        <taxon>Tilletia</taxon>
    </lineage>
</organism>
<sequence length="428" mass="46775">MNLDNDSGSDTDARSYVTRAGGLALSSTAAPTTWARRARTRASIGKYPNYTLGGIADMLPDAPGLVIDGLGEITLPIVDEDKAEAIAQIGEQAPFGRGQENLVDTSVRNSWQVNSDKVKVKKPEWDAGLAKASKGIAEGLDLLLYKPGGHFAKHRDTEKEDRMFVTMGGHLVVYKDKEDSAPAKHDFGEAAGAAAQKCHYAVHYADAEHAVTPIISGFRLALVCSICWPEKTSVTAAAAPAMSLEPDVKRALAELLSQLAQESTCFRYILEHAYTPKSIAELGADALKGRDRGRLAVLRAANAAAVALDESGREKDKKEPCKFYLAKQRREVFDDTGGYNERSYRFADWDEVEGPTEHVPHVLDLDGRQVKRGWLAVADRFHNEVLNPDRKMVAQLWHGERSILYGGYVGNEGPTKTVNIPSQRSTDK</sequence>
<dbReference type="EMBL" id="JAPDMQ010000734">
    <property type="protein sequence ID" value="KAK0520887.1"/>
    <property type="molecule type" value="Genomic_DNA"/>
</dbReference>
<proteinExistence type="predicted"/>
<dbReference type="Gene3D" id="2.60.120.620">
    <property type="entry name" value="q2cbj1_9rhob like domain"/>
    <property type="match status" value="1"/>
</dbReference>
<keyword evidence="2" id="KW-1185">Reference proteome</keyword>
<evidence type="ECO:0000313" key="2">
    <source>
        <dbReference type="Proteomes" id="UP001176521"/>
    </source>
</evidence>
<comment type="caution">
    <text evidence="1">The sequence shown here is derived from an EMBL/GenBank/DDBJ whole genome shotgun (WGS) entry which is preliminary data.</text>
</comment>
<name>A0AAN6JH52_9BASI</name>
<evidence type="ECO:0008006" key="3">
    <source>
        <dbReference type="Google" id="ProtNLM"/>
    </source>
</evidence>